<evidence type="ECO:0000313" key="9">
    <source>
        <dbReference type="EMBL" id="QEN00878.1"/>
    </source>
</evidence>
<evidence type="ECO:0000256" key="1">
    <source>
        <dbReference type="ARBA" id="ARBA00004418"/>
    </source>
</evidence>
<dbReference type="InterPro" id="IPR007444">
    <property type="entry name" value="Glucan_biosyn_MdoG_C"/>
</dbReference>
<gene>
    <name evidence="8" type="ORF">ABIC99_001227</name>
    <name evidence="9" type="ORF">EWH46_08895</name>
</gene>
<reference evidence="8 11" key="2">
    <citation type="submission" date="2024-06" db="EMBL/GenBank/DDBJ databases">
        <title>Genomic Encyclopedia of Type Strains, Phase IV (KMG-IV): sequencing the most valuable type-strain genomes for metagenomic binning, comparative biology and taxonomic classification.</title>
        <authorList>
            <person name="Goeker M."/>
        </authorList>
    </citation>
    <scope>NUCLEOTIDE SEQUENCE [LARGE SCALE GENOMIC DNA]</scope>
    <source>
        <strain evidence="8 11">D-501</strain>
    </source>
</reference>
<dbReference type="SUPFAM" id="SSF74650">
    <property type="entry name" value="Galactose mutarotase-like"/>
    <property type="match status" value="1"/>
</dbReference>
<dbReference type="Proteomes" id="UP001549111">
    <property type="component" value="Unassembled WGS sequence"/>
</dbReference>
<dbReference type="UniPathway" id="UPA00637"/>
<dbReference type="GO" id="GO:0003824">
    <property type="term" value="F:catalytic activity"/>
    <property type="evidence" value="ECO:0007669"/>
    <property type="project" value="InterPro"/>
</dbReference>
<comment type="subcellular location">
    <subcellularLocation>
        <location evidence="1">Periplasm</location>
    </subcellularLocation>
</comment>
<keyword evidence="11" id="KW-1185">Reference proteome</keyword>
<dbReference type="PIRSF" id="PIRSF006281">
    <property type="entry name" value="MdoG"/>
    <property type="match status" value="1"/>
</dbReference>
<dbReference type="Pfam" id="PF04349">
    <property type="entry name" value="MdoG"/>
    <property type="match status" value="1"/>
</dbReference>
<sequence>MQARSILSGLFVIAQTFGAASAALAFGFDEVAAEARALALQPWRDAPPSRHRALLDLSYDDYRDIRFRPERALWQDRPFELMFFHAGRGFSQPLQIEEIDAQGRVQPLQVPASAFDYGRNAAKLPALARPGAAAEVAGFRLHAALNRPDYRDELIVFLGASYFRALGAGQQYGLSARGLAVDTTGGQGEEFPRFDRFWLEKPAPDATRMTLYARLVGPRVTGAYRFDITPGRRPEGTTRVEVQARLFLRGRVATLGLAPLTSMFLSGENQPRPGDFRPEVHDSDGLQILTGRGEWIWRPLNNPRAGAFVTSFRLDGPQALRGFGLLQRDRQFASYEDLEAHYERRPSAWVEPRGDWGPGRVELLQFQTPDETHDNIAAYWVPETLPAPGAPLQPIDLAYTLHWFSEQPPARPGGWTVQTRRGHGYDTAQGDELQFHVDFAGPALDAVRTGAGAEPVRPQVEALANARIREVRVQPHPQAGGQVGGQTPGWRMTLRAERLRADRPVELRGYLMQGRDVLTETWSLALPPEGEQKR</sequence>
<feature type="chain" id="PRO_5044618762" description="Glucans biosynthesis protein G" evidence="6">
    <location>
        <begin position="23"/>
        <end position="534"/>
    </location>
</feature>
<dbReference type="Gene3D" id="2.70.98.10">
    <property type="match status" value="1"/>
</dbReference>
<evidence type="ECO:0000313" key="8">
    <source>
        <dbReference type="EMBL" id="MET3603443.1"/>
    </source>
</evidence>
<evidence type="ECO:0000313" key="10">
    <source>
        <dbReference type="Proteomes" id="UP000323522"/>
    </source>
</evidence>
<comment type="similarity">
    <text evidence="3">Belongs to the OpgD/OpgG family.</text>
</comment>
<evidence type="ECO:0000256" key="5">
    <source>
        <dbReference type="ARBA" id="ARBA00022764"/>
    </source>
</evidence>
<dbReference type="GO" id="GO:0030288">
    <property type="term" value="C:outer membrane-bounded periplasmic space"/>
    <property type="evidence" value="ECO:0007669"/>
    <property type="project" value="TreeGrafter"/>
</dbReference>
<dbReference type="GO" id="GO:0030246">
    <property type="term" value="F:carbohydrate binding"/>
    <property type="evidence" value="ECO:0007669"/>
    <property type="project" value="InterPro"/>
</dbReference>
<dbReference type="PANTHER" id="PTHR30504">
    <property type="entry name" value="GLUCANS BIOSYNTHESIS PROTEIN"/>
    <property type="match status" value="1"/>
</dbReference>
<evidence type="ECO:0000256" key="4">
    <source>
        <dbReference type="ARBA" id="ARBA00015376"/>
    </source>
</evidence>
<dbReference type="EMBL" id="JBEPLS010000003">
    <property type="protein sequence ID" value="MET3603443.1"/>
    <property type="molecule type" value="Genomic_DNA"/>
</dbReference>
<dbReference type="InterPro" id="IPR014756">
    <property type="entry name" value="Ig_E-set"/>
</dbReference>
<organism evidence="9 10">
    <name type="scientific">Sphaerotilus sulfidivorans</name>
    <dbReference type="NCBI Taxonomy" id="639200"/>
    <lineage>
        <taxon>Bacteria</taxon>
        <taxon>Pseudomonadati</taxon>
        <taxon>Pseudomonadota</taxon>
        <taxon>Betaproteobacteria</taxon>
        <taxon>Burkholderiales</taxon>
        <taxon>Sphaerotilaceae</taxon>
        <taxon>Sphaerotilus</taxon>
    </lineage>
</organism>
<feature type="signal peptide" evidence="6">
    <location>
        <begin position="1"/>
        <end position="22"/>
    </location>
</feature>
<dbReference type="InterPro" id="IPR014438">
    <property type="entry name" value="Glucan_biosyn_MdoG/MdoD"/>
</dbReference>
<evidence type="ECO:0000256" key="6">
    <source>
        <dbReference type="SAM" id="SignalP"/>
    </source>
</evidence>
<evidence type="ECO:0000259" key="7">
    <source>
        <dbReference type="Pfam" id="PF04349"/>
    </source>
</evidence>
<protein>
    <recommendedName>
        <fullName evidence="4">Glucans biosynthesis protein G</fullName>
    </recommendedName>
</protein>
<evidence type="ECO:0000256" key="2">
    <source>
        <dbReference type="ARBA" id="ARBA00005001"/>
    </source>
</evidence>
<dbReference type="InterPro" id="IPR014718">
    <property type="entry name" value="GH-type_carb-bd"/>
</dbReference>
<accession>A0A5C1Q075</accession>
<dbReference type="InterPro" id="IPR013783">
    <property type="entry name" value="Ig-like_fold"/>
</dbReference>
<dbReference type="GO" id="GO:0051274">
    <property type="term" value="P:beta-glucan biosynthetic process"/>
    <property type="evidence" value="ECO:0007669"/>
    <property type="project" value="TreeGrafter"/>
</dbReference>
<dbReference type="InterPro" id="IPR011013">
    <property type="entry name" value="Gal_mutarotase_sf_dom"/>
</dbReference>
<feature type="domain" description="Glucan biosynthesis periplasmic MdoG C-terminal" evidence="7">
    <location>
        <begin position="26"/>
        <end position="524"/>
    </location>
</feature>
<keyword evidence="5" id="KW-0574">Periplasm</keyword>
<dbReference type="Gene3D" id="2.60.40.10">
    <property type="entry name" value="Immunoglobulins"/>
    <property type="match status" value="1"/>
</dbReference>
<name>A0A5C1Q075_9BURK</name>
<dbReference type="EMBL" id="CP035708">
    <property type="protein sequence ID" value="QEN00878.1"/>
    <property type="molecule type" value="Genomic_DNA"/>
</dbReference>
<dbReference type="OrthoDB" id="335750at2"/>
<evidence type="ECO:0000313" key="11">
    <source>
        <dbReference type="Proteomes" id="UP001549111"/>
    </source>
</evidence>
<dbReference type="Proteomes" id="UP000323522">
    <property type="component" value="Chromosome"/>
</dbReference>
<dbReference type="KEGG" id="snn:EWH46_08895"/>
<keyword evidence="6" id="KW-0732">Signal</keyword>
<reference evidence="9 10" key="1">
    <citation type="submission" date="2019-02" db="EMBL/GenBank/DDBJ databases">
        <title>Complete Genome Sequence and Methylome Analysis of Sphaerotilus natans subsp. sulfidivorans D-507.</title>
        <authorList>
            <person name="Fomenkov A."/>
            <person name="Gridneva E."/>
            <person name="Smolyakov D."/>
            <person name="Dubinina G."/>
            <person name="Vincze T."/>
            <person name="Grabovich M."/>
            <person name="Roberts R.J."/>
        </authorList>
    </citation>
    <scope>NUCLEOTIDE SEQUENCE [LARGE SCALE GENOMIC DNA]</scope>
    <source>
        <strain evidence="9 10">D-507</strain>
    </source>
</reference>
<dbReference type="SUPFAM" id="SSF81296">
    <property type="entry name" value="E set domains"/>
    <property type="match status" value="1"/>
</dbReference>
<proteinExistence type="inferred from homology"/>
<dbReference type="RefSeq" id="WP_149503591.1">
    <property type="nucleotide sequence ID" value="NZ_CP035708.1"/>
</dbReference>
<dbReference type="PANTHER" id="PTHR30504:SF4">
    <property type="entry name" value="GLUCANS BIOSYNTHESIS PROTEIN G"/>
    <property type="match status" value="1"/>
</dbReference>
<dbReference type="AlphaFoldDB" id="A0A5C1Q075"/>
<evidence type="ECO:0000256" key="3">
    <source>
        <dbReference type="ARBA" id="ARBA00009284"/>
    </source>
</evidence>
<comment type="pathway">
    <text evidence="2">Glycan metabolism; osmoregulated periplasmic glucan (OPG) biosynthesis.</text>
</comment>